<dbReference type="InterPro" id="IPR036634">
    <property type="entry name" value="PRD_sf"/>
</dbReference>
<evidence type="ECO:0000313" key="9">
    <source>
        <dbReference type="Proteomes" id="UP000236162"/>
    </source>
</evidence>
<keyword evidence="9" id="KW-1185">Reference proteome</keyword>
<dbReference type="PANTHER" id="PTHR30185">
    <property type="entry name" value="CRYPTIC BETA-GLUCOSIDE BGL OPERON ANTITERMINATOR"/>
    <property type="match status" value="1"/>
</dbReference>
<reference evidence="8 9" key="1">
    <citation type="submission" date="2017-04" db="EMBL/GenBank/DDBJ databases">
        <title>In vitro and in silico characterization of Lactobacillus paraplantarum D2-1, a starter culture for soymilk fermentation.</title>
        <authorList>
            <person name="Endo A."/>
            <person name="Sasaki F."/>
            <person name="Maeno S."/>
            <person name="Kanesaki Y."/>
            <person name="Kubota E."/>
            <person name="Torres G.A."/>
            <person name="Tomita S."/>
            <person name="Nakagawa J."/>
        </authorList>
    </citation>
    <scope>NUCLEOTIDE SEQUENCE [LARGE SCALE GENOMIC DNA]</scope>
    <source>
        <strain evidence="8 9">D2-1</strain>
    </source>
</reference>
<comment type="caution">
    <text evidence="8">The sequence shown here is derived from an EMBL/GenBank/DDBJ whole genome shotgun (WGS) entry which is preliminary data.</text>
</comment>
<evidence type="ECO:0000313" key="8">
    <source>
        <dbReference type="EMBL" id="GBF03627.1"/>
    </source>
</evidence>
<organism evidence="8 9">
    <name type="scientific">Lactiplantibacillus paraplantarum</name>
    <dbReference type="NCBI Taxonomy" id="60520"/>
    <lineage>
        <taxon>Bacteria</taxon>
        <taxon>Bacillati</taxon>
        <taxon>Bacillota</taxon>
        <taxon>Bacilli</taxon>
        <taxon>Lactobacillales</taxon>
        <taxon>Lactobacillaceae</taxon>
        <taxon>Lactiplantibacillus</taxon>
    </lineage>
</organism>
<dbReference type="InterPro" id="IPR036390">
    <property type="entry name" value="WH_DNA-bd_sf"/>
</dbReference>
<keyword evidence="1" id="KW-0808">Transferase</keyword>
<feature type="domain" description="PRD" evidence="7">
    <location>
        <begin position="177"/>
        <end position="289"/>
    </location>
</feature>
<dbReference type="InterPro" id="IPR036095">
    <property type="entry name" value="PTS_EIIB-like_sf"/>
</dbReference>
<dbReference type="Gene3D" id="3.40.50.2300">
    <property type="match status" value="1"/>
</dbReference>
<dbReference type="InterPro" id="IPR003501">
    <property type="entry name" value="PTS_EIIB_2/3"/>
</dbReference>
<dbReference type="Pfam" id="PF05043">
    <property type="entry name" value="Mga"/>
    <property type="match status" value="1"/>
</dbReference>
<keyword evidence="3" id="KW-0805">Transcription regulation</keyword>
<dbReference type="InterPro" id="IPR011608">
    <property type="entry name" value="PRD"/>
</dbReference>
<accession>A0ABQ0NEX4</accession>
<evidence type="ECO:0000256" key="3">
    <source>
        <dbReference type="ARBA" id="ARBA00023015"/>
    </source>
</evidence>
<dbReference type="SUPFAM" id="SSF52794">
    <property type="entry name" value="PTS system IIB component-like"/>
    <property type="match status" value="1"/>
</dbReference>
<keyword evidence="4" id="KW-0010">Activator</keyword>
<dbReference type="Gene3D" id="1.10.10.10">
    <property type="entry name" value="Winged helix-like DNA-binding domain superfamily/Winged helix DNA-binding domain"/>
    <property type="match status" value="1"/>
</dbReference>
<dbReference type="PROSITE" id="PS51099">
    <property type="entry name" value="PTS_EIIB_TYPE_2"/>
    <property type="match status" value="1"/>
</dbReference>
<evidence type="ECO:0000256" key="5">
    <source>
        <dbReference type="ARBA" id="ARBA00023163"/>
    </source>
</evidence>
<dbReference type="Pfam" id="PF08279">
    <property type="entry name" value="HTH_11"/>
    <property type="match status" value="1"/>
</dbReference>
<dbReference type="Gene3D" id="1.10.1790.10">
    <property type="entry name" value="PRD domain"/>
    <property type="match status" value="2"/>
</dbReference>
<evidence type="ECO:0000256" key="2">
    <source>
        <dbReference type="ARBA" id="ARBA00022737"/>
    </source>
</evidence>
<dbReference type="Proteomes" id="UP000236162">
    <property type="component" value="Unassembled WGS sequence"/>
</dbReference>
<dbReference type="RefSeq" id="WP_103127285.1">
    <property type="nucleotide sequence ID" value="NZ_BDOR01000040.1"/>
</dbReference>
<gene>
    <name evidence="8" type="primary">bglG_4</name>
    <name evidence="8" type="ORF">LPPLD21_03198</name>
</gene>
<dbReference type="SUPFAM" id="SSF46785">
    <property type="entry name" value="Winged helix' DNA-binding domain"/>
    <property type="match status" value="1"/>
</dbReference>
<evidence type="ECO:0000259" key="7">
    <source>
        <dbReference type="PROSITE" id="PS51372"/>
    </source>
</evidence>
<evidence type="ECO:0000259" key="6">
    <source>
        <dbReference type="PROSITE" id="PS51099"/>
    </source>
</evidence>
<keyword evidence="2" id="KW-0677">Repeat</keyword>
<name>A0ABQ0NEX4_9LACO</name>
<dbReference type="SUPFAM" id="SSF63520">
    <property type="entry name" value="PTS-regulatory domain, PRD"/>
    <property type="match status" value="2"/>
</dbReference>
<sequence>MICEKEMRLIAMLVKTNDYLTAQQLANQLDVSTRTVMRAVKKINDNSDEQQLIESEKGRGYKINYDEYLKSDGEYNKISVYSPTERRNEVLLNLLFRSPSEIPIRKLFEKFYVSETVVNSDLAVIKKQIESDNIQLVNRNRAVKVIGKEREIRQLIIGVINKLELTDYDMIRKEFPELTDYDLRFITTQIDYIEDALDSTIPSPYNINLFSHIYILMKRYRQGVTADFQLENLIGDREQDSIDKHQCLYKIADKVVRQISDYLGMNIPQIEKYYILQYLISSRLISEPGKDSVYSSDVAAVVKDLISGMATKLNAEIDDKEITTDLALHVQPMINRLVNEIEINNPLISDIESEYPQVFNATKEVVNDVIGKRYSQSVSDDEVGFITLYFAKYLEQHERQLRILIMCSSGVGTSELLKVKVKRQFPELLIDDVVSLKVYEKKLDYFENRIDLIITTIRVDDKMTKHPVLLVNAMFNHADQDRVQKTIEELNGYGR</sequence>
<keyword evidence="5" id="KW-0804">Transcription</keyword>
<dbReference type="PANTHER" id="PTHR30185:SF18">
    <property type="entry name" value="TRANSCRIPTIONAL REGULATOR MTLR"/>
    <property type="match status" value="1"/>
</dbReference>
<dbReference type="InterPro" id="IPR036388">
    <property type="entry name" value="WH-like_DNA-bd_sf"/>
</dbReference>
<feature type="domain" description="PRD" evidence="7">
    <location>
        <begin position="293"/>
        <end position="400"/>
    </location>
</feature>
<dbReference type="PROSITE" id="PS51372">
    <property type="entry name" value="PRD_2"/>
    <property type="match status" value="2"/>
</dbReference>
<feature type="domain" description="PTS EIIB type-2" evidence="6">
    <location>
        <begin position="401"/>
        <end position="495"/>
    </location>
</feature>
<dbReference type="Pfam" id="PF02302">
    <property type="entry name" value="PTS_IIB"/>
    <property type="match status" value="1"/>
</dbReference>
<dbReference type="InterPro" id="IPR007737">
    <property type="entry name" value="Mga_HTH"/>
</dbReference>
<dbReference type="CDD" id="cd05568">
    <property type="entry name" value="PTS_IIB_bgl_like"/>
    <property type="match status" value="1"/>
</dbReference>
<dbReference type="InterPro" id="IPR013011">
    <property type="entry name" value="PTS_EIIB_2"/>
</dbReference>
<dbReference type="EMBL" id="BDOR01000040">
    <property type="protein sequence ID" value="GBF03627.1"/>
    <property type="molecule type" value="Genomic_DNA"/>
</dbReference>
<dbReference type="Pfam" id="PF00874">
    <property type="entry name" value="PRD"/>
    <property type="match status" value="2"/>
</dbReference>
<dbReference type="InterPro" id="IPR050661">
    <property type="entry name" value="BglG_antiterminators"/>
</dbReference>
<evidence type="ECO:0000256" key="4">
    <source>
        <dbReference type="ARBA" id="ARBA00023159"/>
    </source>
</evidence>
<protein>
    <submittedName>
        <fullName evidence="8">Transcription antiterminator BglG</fullName>
    </submittedName>
</protein>
<proteinExistence type="predicted"/>
<dbReference type="InterPro" id="IPR013196">
    <property type="entry name" value="HTH_11"/>
</dbReference>
<evidence type="ECO:0000256" key="1">
    <source>
        <dbReference type="ARBA" id="ARBA00022679"/>
    </source>
</evidence>